<dbReference type="Proteomes" id="UP000203130">
    <property type="component" value="Segment"/>
</dbReference>
<evidence type="ECO:0000313" key="1">
    <source>
        <dbReference type="EMBL" id="ALF01978.1"/>
    </source>
</evidence>
<name>A0A0M4QWD8_9CAUD</name>
<reference evidence="1 2" key="1">
    <citation type="submission" date="2015-08" db="EMBL/GenBank/DDBJ databases">
        <title>Complete genome sequence analysis of novel bacteriophage IME-EFm5.</title>
        <authorList>
            <person name="Gong P."/>
            <person name="Han W."/>
            <person name="Gu J."/>
        </authorList>
    </citation>
    <scope>NUCLEOTIDE SEQUENCE [LARGE SCALE GENOMIC DNA]</scope>
</reference>
<sequence length="40" mass="5267">MIRLFYYYIRLKMKHHYNITQNMEMWDKLFELKKELAKWL</sequence>
<gene>
    <name evidence="1" type="ORF">EFm5_09</name>
</gene>
<accession>A0A0M4QWD8</accession>
<proteinExistence type="predicted"/>
<dbReference type="GeneID" id="26628048"/>
<organism evidence="1 2">
    <name type="scientific">Enterococcus phage IME-EFm5</name>
    <dbReference type="NCBI Taxonomy" id="1718158"/>
    <lineage>
        <taxon>Viruses</taxon>
        <taxon>Duplodnaviria</taxon>
        <taxon>Heunggongvirae</taxon>
        <taxon>Uroviricota</taxon>
        <taxon>Caudoviricetes</taxon>
        <taxon>Efemquintavirus</taxon>
        <taxon>Efemquintavirus Efm5</taxon>
    </lineage>
</organism>
<protein>
    <submittedName>
        <fullName evidence="1">Uncharacterized protein</fullName>
    </submittedName>
</protein>
<dbReference type="KEGG" id="vg:26628048"/>
<evidence type="ECO:0000313" key="2">
    <source>
        <dbReference type="Proteomes" id="UP000203130"/>
    </source>
</evidence>
<dbReference type="EMBL" id="KT588072">
    <property type="protein sequence ID" value="ALF01978.1"/>
    <property type="molecule type" value="Genomic_DNA"/>
</dbReference>
<dbReference type="RefSeq" id="YP_009200879.1">
    <property type="nucleotide sequence ID" value="NC_028826.1"/>
</dbReference>
<keyword evidence="2" id="KW-1185">Reference proteome</keyword>